<organism evidence="1 2">
    <name type="scientific">Burkholderia ubonensis</name>
    <dbReference type="NCBI Taxonomy" id="101571"/>
    <lineage>
        <taxon>Bacteria</taxon>
        <taxon>Pseudomonadati</taxon>
        <taxon>Pseudomonadota</taxon>
        <taxon>Betaproteobacteria</taxon>
        <taxon>Burkholderiales</taxon>
        <taxon>Burkholderiaceae</taxon>
        <taxon>Burkholderia</taxon>
        <taxon>Burkholderia cepacia complex</taxon>
    </lineage>
</organism>
<reference evidence="1 2" key="1">
    <citation type="submission" date="2015-11" db="EMBL/GenBank/DDBJ databases">
        <title>Expanding the genomic diversity of Burkholderia species for the development of highly accurate diagnostics.</title>
        <authorList>
            <person name="Sahl J."/>
            <person name="Keim P."/>
            <person name="Wagner D."/>
        </authorList>
    </citation>
    <scope>NUCLEOTIDE SEQUENCE [LARGE SCALE GENOMIC DNA]</scope>
    <source>
        <strain evidence="1 2">RF32-BP4</strain>
    </source>
</reference>
<evidence type="ECO:0000313" key="2">
    <source>
        <dbReference type="Proteomes" id="UP000065521"/>
    </source>
</evidence>
<name>A0A102KVR4_9BURK</name>
<proteinExistence type="predicted"/>
<comment type="caution">
    <text evidence="1">The sequence shown here is derived from an EMBL/GenBank/DDBJ whole genome shotgun (WGS) entry which is preliminary data.</text>
</comment>
<accession>A0A102KVR4</accession>
<dbReference type="EMBL" id="LOTN01000070">
    <property type="protein sequence ID" value="KUZ82268.1"/>
    <property type="molecule type" value="Genomic_DNA"/>
</dbReference>
<dbReference type="AlphaFoldDB" id="A0A102KVR4"/>
<protein>
    <submittedName>
        <fullName evidence="1">Uncharacterized protein</fullName>
    </submittedName>
</protein>
<gene>
    <name evidence="1" type="ORF">WI38_29270</name>
</gene>
<dbReference type="Proteomes" id="UP000065521">
    <property type="component" value="Unassembled WGS sequence"/>
</dbReference>
<evidence type="ECO:0000313" key="1">
    <source>
        <dbReference type="EMBL" id="KUZ82268.1"/>
    </source>
</evidence>
<sequence length="275" mass="30908">MYRILSTLSDPCACIASEDVLGHVQRGDRFNAWAIDNASFLTDHPFTTFDDRSDAHWFAAELSAFLARELSEREFDAARLRPVLEDLRQRYLALSPDTPLWAYPAAACTIVELQRSGDQVVADIHQYADCFALFGAGRTDEPAPAVDDFRSTASRIQWRPRSGFSGEQLARQRERRIEQQHNRNTTALTLNPDSAANGIHVRQTFAAPCQVLLGTDGVSRAWEYYGLIDQGDVVDFVSRNGLPALFARLRHHEENYVNPEMKSRDDAAALHVLCV</sequence>